<keyword evidence="4" id="KW-0997">Cell inner membrane</keyword>
<feature type="transmembrane region" description="Helical" evidence="8">
    <location>
        <begin position="12"/>
        <end position="35"/>
    </location>
</feature>
<dbReference type="PANTHER" id="PTHR30574:SF1">
    <property type="entry name" value="SULPHUR TRANSPORT DOMAIN-CONTAINING PROTEIN"/>
    <property type="match status" value="1"/>
</dbReference>
<keyword evidence="6 8" id="KW-1133">Transmembrane helix</keyword>
<comment type="caution">
    <text evidence="9">The sequence shown here is derived from an EMBL/GenBank/DDBJ whole genome shotgun (WGS) entry which is preliminary data.</text>
</comment>
<protein>
    <recommendedName>
        <fullName evidence="11">Sulphur transport domain-containing protein</fullName>
    </recommendedName>
</protein>
<evidence type="ECO:0000256" key="5">
    <source>
        <dbReference type="ARBA" id="ARBA00022692"/>
    </source>
</evidence>
<evidence type="ECO:0000256" key="3">
    <source>
        <dbReference type="ARBA" id="ARBA00022475"/>
    </source>
</evidence>
<keyword evidence="7 8" id="KW-0472">Membrane</keyword>
<feature type="transmembrane region" description="Helical" evidence="8">
    <location>
        <begin position="222"/>
        <end position="241"/>
    </location>
</feature>
<keyword evidence="2" id="KW-0813">Transport</keyword>
<dbReference type="Pfam" id="PF20398">
    <property type="entry name" value="DUF6691"/>
    <property type="match status" value="1"/>
</dbReference>
<dbReference type="InterPro" id="IPR007272">
    <property type="entry name" value="Sulf_transp_TsuA/YedE"/>
</dbReference>
<keyword evidence="5 8" id="KW-0812">Transmembrane</keyword>
<sequence>MFTPVDTSLGALLLYQGSAGLLQHTGKVLGISSLLSGSVTRPGWENLPIITGLISSIAPVYLFAPALLPKYPSLLYTWEAAAATVGTGVVNLCGCTSGHMLCGLSRLSPRSLIATGIFFTTAAITANLRNRFPSCADDQPCYLPTFPSMYNLAFMLVVVMLSQVVNDFLVPRLRPDWPKASALYSYIAGFQFGLGLLISGMASPGKVLGIFSLRDFSRFDPSLLLVLVFAVGPSLWSWMRLKRVYGNEKGKKPPTFGSMFYLPTATVADIDWRFILGAISFGVGWGLTGVCPGPGLLRTILQPSWGLWWMTGFQLGNFLDT</sequence>
<feature type="transmembrane region" description="Helical" evidence="8">
    <location>
        <begin position="111"/>
        <end position="129"/>
    </location>
</feature>
<feature type="transmembrane region" description="Helical" evidence="8">
    <location>
        <begin position="80"/>
        <end position="104"/>
    </location>
</feature>
<proteinExistence type="predicted"/>
<comment type="subcellular location">
    <subcellularLocation>
        <location evidence="1">Cell inner membrane</location>
        <topology evidence="1">Multi-pass membrane protein</topology>
    </subcellularLocation>
</comment>
<dbReference type="GO" id="GO:0005886">
    <property type="term" value="C:plasma membrane"/>
    <property type="evidence" value="ECO:0007669"/>
    <property type="project" value="UniProtKB-SubCell"/>
</dbReference>
<dbReference type="InterPro" id="IPR046513">
    <property type="entry name" value="DUF6691"/>
</dbReference>
<evidence type="ECO:0000256" key="8">
    <source>
        <dbReference type="SAM" id="Phobius"/>
    </source>
</evidence>
<evidence type="ECO:0000256" key="1">
    <source>
        <dbReference type="ARBA" id="ARBA00004429"/>
    </source>
</evidence>
<feature type="transmembrane region" description="Helical" evidence="8">
    <location>
        <begin position="47"/>
        <end position="68"/>
    </location>
</feature>
<dbReference type="AlphaFoldDB" id="A0A2B7XZP3"/>
<feature type="transmembrane region" description="Helical" evidence="8">
    <location>
        <begin position="182"/>
        <end position="202"/>
    </location>
</feature>
<keyword evidence="3" id="KW-1003">Cell membrane</keyword>
<dbReference type="Proteomes" id="UP000224634">
    <property type="component" value="Unassembled WGS sequence"/>
</dbReference>
<gene>
    <name evidence="9" type="ORF">AJ80_06097</name>
</gene>
<evidence type="ECO:0000256" key="6">
    <source>
        <dbReference type="ARBA" id="ARBA00022989"/>
    </source>
</evidence>
<evidence type="ECO:0000256" key="7">
    <source>
        <dbReference type="ARBA" id="ARBA00023136"/>
    </source>
</evidence>
<accession>A0A2B7XZP3</accession>
<dbReference type="OrthoDB" id="10254418at2759"/>
<evidence type="ECO:0000313" key="9">
    <source>
        <dbReference type="EMBL" id="PGH14092.1"/>
    </source>
</evidence>
<keyword evidence="10" id="KW-1185">Reference proteome</keyword>
<reference evidence="9 10" key="1">
    <citation type="submission" date="2017-10" db="EMBL/GenBank/DDBJ databases">
        <title>Comparative genomics in systemic dimorphic fungi from Ajellomycetaceae.</title>
        <authorList>
            <person name="Munoz J.F."/>
            <person name="Mcewen J.G."/>
            <person name="Clay O.K."/>
            <person name="Cuomo C.A."/>
        </authorList>
    </citation>
    <scope>NUCLEOTIDE SEQUENCE [LARGE SCALE GENOMIC DNA]</scope>
    <source>
        <strain evidence="9 10">UAMH7299</strain>
    </source>
</reference>
<feature type="transmembrane region" description="Helical" evidence="8">
    <location>
        <begin position="149"/>
        <end position="170"/>
    </location>
</feature>
<evidence type="ECO:0000256" key="2">
    <source>
        <dbReference type="ARBA" id="ARBA00022448"/>
    </source>
</evidence>
<organism evidence="9 10">
    <name type="scientific">Polytolypa hystricis (strain UAMH7299)</name>
    <dbReference type="NCBI Taxonomy" id="1447883"/>
    <lineage>
        <taxon>Eukaryota</taxon>
        <taxon>Fungi</taxon>
        <taxon>Dikarya</taxon>
        <taxon>Ascomycota</taxon>
        <taxon>Pezizomycotina</taxon>
        <taxon>Eurotiomycetes</taxon>
        <taxon>Eurotiomycetidae</taxon>
        <taxon>Onygenales</taxon>
        <taxon>Onygenales incertae sedis</taxon>
        <taxon>Polytolypa</taxon>
    </lineage>
</organism>
<name>A0A2B7XZP3_POLH7</name>
<evidence type="ECO:0008006" key="11">
    <source>
        <dbReference type="Google" id="ProtNLM"/>
    </source>
</evidence>
<evidence type="ECO:0000313" key="10">
    <source>
        <dbReference type="Proteomes" id="UP000224634"/>
    </source>
</evidence>
<dbReference type="PANTHER" id="PTHR30574">
    <property type="entry name" value="INNER MEMBRANE PROTEIN YEDE"/>
    <property type="match status" value="1"/>
</dbReference>
<dbReference type="EMBL" id="PDNA01000097">
    <property type="protein sequence ID" value="PGH14092.1"/>
    <property type="molecule type" value="Genomic_DNA"/>
</dbReference>
<evidence type="ECO:0000256" key="4">
    <source>
        <dbReference type="ARBA" id="ARBA00022519"/>
    </source>
</evidence>